<dbReference type="GO" id="GO:0016779">
    <property type="term" value="F:nucleotidyltransferase activity"/>
    <property type="evidence" value="ECO:0007669"/>
    <property type="project" value="UniProtKB-KW"/>
</dbReference>
<evidence type="ECO:0000313" key="6">
    <source>
        <dbReference type="Proteomes" id="UP000244173"/>
    </source>
</evidence>
<dbReference type="RefSeq" id="WP_107890073.1">
    <property type="nucleotide sequence ID" value="NZ_CP028519.1"/>
</dbReference>
<feature type="domain" description="Phosphoribosyl-dephospho-CoA transferase MdcG C-terminal" evidence="3">
    <location>
        <begin position="96"/>
        <end position="206"/>
    </location>
</feature>
<keyword evidence="6" id="KW-1185">Reference proteome</keyword>
<organism evidence="5 6">
    <name type="scientific">Microvirgula aerodenitrificans</name>
    <dbReference type="NCBI Taxonomy" id="57480"/>
    <lineage>
        <taxon>Bacteria</taxon>
        <taxon>Pseudomonadati</taxon>
        <taxon>Pseudomonadota</taxon>
        <taxon>Betaproteobacteria</taxon>
        <taxon>Neisseriales</taxon>
        <taxon>Aquaspirillaceae</taxon>
        <taxon>Microvirgula</taxon>
    </lineage>
</organism>
<dbReference type="STRING" id="1122240.GCA_000620105_01834"/>
<dbReference type="InterPro" id="IPR048903">
    <property type="entry name" value="MdcG_N"/>
</dbReference>
<dbReference type="OrthoDB" id="1275217at2"/>
<sequence length="213" mass="23316">MPEAYLVHELVWLQADIATRLPGWFAGLPAWAQGRVHAAHPLVVRRAEVAPGWVAVGLRGHSRAERHGTAVPQAAIVRRVRPTALRMHASRAGRGTLPALQAWDALRDRLSLSFNWGPAGSVAYELATGADTVSVGSDLDMVLYAPEPLTREAAWQLLAAFELPACHCDVQLILPDDRGLALREWARGDAHVLVKTRRGPQLTDQPWTMETPS</sequence>
<feature type="domain" description="Phosphoribosyl-dephospho-CoA transferase MdcG N-terminal" evidence="4">
    <location>
        <begin position="7"/>
        <end position="82"/>
    </location>
</feature>
<proteinExistence type="predicted"/>
<evidence type="ECO:0000313" key="5">
    <source>
        <dbReference type="EMBL" id="AVY95676.1"/>
    </source>
</evidence>
<dbReference type="Pfam" id="PF20866">
    <property type="entry name" value="MdcG_N"/>
    <property type="match status" value="1"/>
</dbReference>
<accession>A0A2S0PE70</accession>
<dbReference type="NCBIfam" id="TIGR03135">
    <property type="entry name" value="malonate_mdcG"/>
    <property type="match status" value="1"/>
</dbReference>
<name>A0A2S0PE70_9NEIS</name>
<evidence type="ECO:0000259" key="3">
    <source>
        <dbReference type="Pfam" id="PF10620"/>
    </source>
</evidence>
<keyword evidence="2" id="KW-0548">Nucleotidyltransferase</keyword>
<evidence type="ECO:0000256" key="2">
    <source>
        <dbReference type="ARBA" id="ARBA00022695"/>
    </source>
</evidence>
<dbReference type="EMBL" id="CP028519">
    <property type="protein sequence ID" value="AVY95676.1"/>
    <property type="molecule type" value="Genomic_DNA"/>
</dbReference>
<dbReference type="Proteomes" id="UP000244173">
    <property type="component" value="Chromosome"/>
</dbReference>
<protein>
    <submittedName>
        <fullName evidence="5">Phosphoribosyl-dephospho-CoA transferase</fullName>
    </submittedName>
</protein>
<dbReference type="KEGG" id="maer:DAI18_17725"/>
<dbReference type="Pfam" id="PF10620">
    <property type="entry name" value="MdcG"/>
    <property type="match status" value="1"/>
</dbReference>
<dbReference type="AlphaFoldDB" id="A0A2S0PE70"/>
<evidence type="ECO:0000259" key="4">
    <source>
        <dbReference type="Pfam" id="PF20866"/>
    </source>
</evidence>
<dbReference type="InterPro" id="IPR049180">
    <property type="entry name" value="MdcG_C"/>
</dbReference>
<reference evidence="5 6" key="1">
    <citation type="submission" date="2018-04" db="EMBL/GenBank/DDBJ databases">
        <title>Denitrifier Microvirgula.</title>
        <authorList>
            <person name="Anderson E."/>
            <person name="Jang J."/>
            <person name="Ishii S."/>
        </authorList>
    </citation>
    <scope>NUCLEOTIDE SEQUENCE [LARGE SCALE GENOMIC DNA]</scope>
    <source>
        <strain evidence="5 6">BE2.4</strain>
    </source>
</reference>
<dbReference type="InterPro" id="IPR017557">
    <property type="entry name" value="Holo-ACP_synthase"/>
</dbReference>
<keyword evidence="1 5" id="KW-0808">Transferase</keyword>
<dbReference type="NCBIfam" id="NF002332">
    <property type="entry name" value="PRK01293.1"/>
    <property type="match status" value="1"/>
</dbReference>
<evidence type="ECO:0000256" key="1">
    <source>
        <dbReference type="ARBA" id="ARBA00022679"/>
    </source>
</evidence>
<gene>
    <name evidence="5" type="ORF">DAI18_17725</name>
</gene>